<dbReference type="AlphaFoldDB" id="A0A813EYD6"/>
<feature type="transmembrane region" description="Helical" evidence="1">
    <location>
        <begin position="20"/>
        <end position="39"/>
    </location>
</feature>
<dbReference type="EMBL" id="CAJNNV010018920">
    <property type="protein sequence ID" value="CAE8606269.1"/>
    <property type="molecule type" value="Genomic_DNA"/>
</dbReference>
<evidence type="ECO:0000313" key="3">
    <source>
        <dbReference type="Proteomes" id="UP000654075"/>
    </source>
</evidence>
<organism evidence="2 3">
    <name type="scientific">Polarella glacialis</name>
    <name type="common">Dinoflagellate</name>
    <dbReference type="NCBI Taxonomy" id="89957"/>
    <lineage>
        <taxon>Eukaryota</taxon>
        <taxon>Sar</taxon>
        <taxon>Alveolata</taxon>
        <taxon>Dinophyceae</taxon>
        <taxon>Suessiales</taxon>
        <taxon>Suessiaceae</taxon>
        <taxon>Polarella</taxon>
    </lineage>
</organism>
<dbReference type="GO" id="GO:0006656">
    <property type="term" value="P:phosphatidylcholine biosynthetic process"/>
    <property type="evidence" value="ECO:0007669"/>
    <property type="project" value="UniProtKB-UniPathway"/>
</dbReference>
<keyword evidence="1" id="KW-0472">Membrane</keyword>
<keyword evidence="1" id="KW-1133">Transmembrane helix</keyword>
<evidence type="ECO:0000256" key="1">
    <source>
        <dbReference type="SAM" id="Phobius"/>
    </source>
</evidence>
<name>A0A813EYD6_POLGL</name>
<feature type="transmembrane region" description="Helical" evidence="1">
    <location>
        <begin position="60"/>
        <end position="83"/>
    </location>
</feature>
<dbReference type="OMA" id="SRCEEEM"/>
<dbReference type="Gene3D" id="1.20.120.1630">
    <property type="match status" value="1"/>
</dbReference>
<evidence type="ECO:0008006" key="4">
    <source>
        <dbReference type="Google" id="ProtNLM"/>
    </source>
</evidence>
<sequence length="155" mass="17178">MAPPQLTVGMPFDATADIPIFPPAATLLAVVLGLLLHLVTGRRFRWMPKPLQSLDARLALLVALLAMTKALMEVAGSALVFPYNLTRNPLYCSLLLILMPSAAALFDSAWPLFFAPLLWGYLHFVVISAEERLLVQAFGAQFEAYKEEVPRWILL</sequence>
<gene>
    <name evidence="2" type="ORF">PGLA1383_LOCUS24253</name>
</gene>
<reference evidence="2" key="1">
    <citation type="submission" date="2021-02" db="EMBL/GenBank/DDBJ databases">
        <authorList>
            <person name="Dougan E. K."/>
            <person name="Rhodes N."/>
            <person name="Thang M."/>
            <person name="Chan C."/>
        </authorList>
    </citation>
    <scope>NUCLEOTIDE SEQUENCE</scope>
</reference>
<dbReference type="Proteomes" id="UP000654075">
    <property type="component" value="Unassembled WGS sequence"/>
</dbReference>
<accession>A0A813EYD6</accession>
<proteinExistence type="predicted"/>
<evidence type="ECO:0000313" key="2">
    <source>
        <dbReference type="EMBL" id="CAE8606269.1"/>
    </source>
</evidence>
<keyword evidence="1" id="KW-0812">Transmembrane</keyword>
<dbReference type="OrthoDB" id="422086at2759"/>
<feature type="transmembrane region" description="Helical" evidence="1">
    <location>
        <begin position="95"/>
        <end position="122"/>
    </location>
</feature>
<dbReference type="UniPathway" id="UPA00753"/>
<comment type="caution">
    <text evidence="2">The sequence shown here is derived from an EMBL/GenBank/DDBJ whole genome shotgun (WGS) entry which is preliminary data.</text>
</comment>
<protein>
    <recommendedName>
        <fullName evidence="4">Protein-S-isoprenylcysteine O-methyltransferase</fullName>
    </recommendedName>
</protein>
<keyword evidence="3" id="KW-1185">Reference proteome</keyword>